<gene>
    <name evidence="2" type="ORF">WMW72_01155</name>
</gene>
<dbReference type="Proteomes" id="UP001469365">
    <property type="component" value="Unassembled WGS sequence"/>
</dbReference>
<dbReference type="PANTHER" id="PTHR30344">
    <property type="entry name" value="6-PHOSPHOGLUCONOLACTONASE-RELATED"/>
    <property type="match status" value="1"/>
</dbReference>
<evidence type="ECO:0000256" key="1">
    <source>
        <dbReference type="ARBA" id="ARBA00005564"/>
    </source>
</evidence>
<evidence type="ECO:0000313" key="3">
    <source>
        <dbReference type="Proteomes" id="UP001469365"/>
    </source>
</evidence>
<organism evidence="2 3">
    <name type="scientific">Paenibacillus filicis</name>
    <dbReference type="NCBI Taxonomy" id="669464"/>
    <lineage>
        <taxon>Bacteria</taxon>
        <taxon>Bacillati</taxon>
        <taxon>Bacillota</taxon>
        <taxon>Bacilli</taxon>
        <taxon>Bacillales</taxon>
        <taxon>Paenibacillaceae</taxon>
        <taxon>Paenibacillus</taxon>
    </lineage>
</organism>
<sequence>MSASSQRKLIYIGSYAEATDPGVYVCELDETTGELTLLHQASGLKNPTFLNVDTAAGRLYAIAEGVDETGRRRGEAISFSIDTAQGQLAEISRAFTSPDPTCHIQRQEEVGYLVQVSYHGGHVVLVDVTEGGRIGEVLDLSQHTGHSVNPERQDRPHPHSAFFSPDNRFLFVPDLGLDLIRAYTVDPQQRKLRVHGDAPVHPGAGPRHLVFRPDGHFAYVINELDSTIVAFRYDAEAGQLHTIQQVSTLPQDFTGENGCAEITISEDGRFVYGSNRGHDSIVVFEADPETGLLSLVEHVSTQGGHPRHFALTPGGGFLIVANRDTDNIVTYYINKETGRLTATGRTLSLSKPVCVKPGYSSAFRQ</sequence>
<keyword evidence="3" id="KW-1185">Reference proteome</keyword>
<dbReference type="InterPro" id="IPR011048">
    <property type="entry name" value="Haem_d1_sf"/>
</dbReference>
<dbReference type="PANTHER" id="PTHR30344:SF1">
    <property type="entry name" value="6-PHOSPHOGLUCONOLACTONASE"/>
    <property type="match status" value="1"/>
</dbReference>
<comment type="similarity">
    <text evidence="1">Belongs to the cycloisomerase 2 family.</text>
</comment>
<dbReference type="InterPro" id="IPR019405">
    <property type="entry name" value="Lactonase_7-beta_prop"/>
</dbReference>
<name>A0ABU9DCD8_9BACL</name>
<dbReference type="SUPFAM" id="SSF51004">
    <property type="entry name" value="C-terminal (heme d1) domain of cytochrome cd1-nitrite reductase"/>
    <property type="match status" value="1"/>
</dbReference>
<dbReference type="InterPro" id="IPR015943">
    <property type="entry name" value="WD40/YVTN_repeat-like_dom_sf"/>
</dbReference>
<protein>
    <submittedName>
        <fullName evidence="2">Lactonase family protein</fullName>
        <ecNumber evidence="2">3.1.1.-</ecNumber>
    </submittedName>
</protein>
<comment type="caution">
    <text evidence="2">The sequence shown here is derived from an EMBL/GenBank/DDBJ whole genome shotgun (WGS) entry which is preliminary data.</text>
</comment>
<dbReference type="GO" id="GO:0016787">
    <property type="term" value="F:hydrolase activity"/>
    <property type="evidence" value="ECO:0007669"/>
    <property type="project" value="UniProtKB-KW"/>
</dbReference>
<accession>A0ABU9DCD8</accession>
<proteinExistence type="inferred from homology"/>
<dbReference type="EMBL" id="JBBPCC010000001">
    <property type="protein sequence ID" value="MEK8126515.1"/>
    <property type="molecule type" value="Genomic_DNA"/>
</dbReference>
<keyword evidence="2" id="KW-0378">Hydrolase</keyword>
<dbReference type="EC" id="3.1.1.-" evidence="2"/>
<dbReference type="Gene3D" id="2.130.10.10">
    <property type="entry name" value="YVTN repeat-like/Quinoprotein amine dehydrogenase"/>
    <property type="match status" value="1"/>
</dbReference>
<dbReference type="RefSeq" id="WP_341413570.1">
    <property type="nucleotide sequence ID" value="NZ_JBBPCC010000001.1"/>
</dbReference>
<dbReference type="Pfam" id="PF10282">
    <property type="entry name" value="Lactonase"/>
    <property type="match status" value="1"/>
</dbReference>
<reference evidence="2 3" key="1">
    <citation type="submission" date="2024-04" db="EMBL/GenBank/DDBJ databases">
        <title>draft genome sequnece of Paenibacillus filicis.</title>
        <authorList>
            <person name="Kim D.-U."/>
        </authorList>
    </citation>
    <scope>NUCLEOTIDE SEQUENCE [LARGE SCALE GENOMIC DNA]</scope>
    <source>
        <strain evidence="2 3">KACC14197</strain>
    </source>
</reference>
<evidence type="ECO:0000313" key="2">
    <source>
        <dbReference type="EMBL" id="MEK8126515.1"/>
    </source>
</evidence>
<dbReference type="InterPro" id="IPR050282">
    <property type="entry name" value="Cycloisomerase_2"/>
</dbReference>